<dbReference type="AlphaFoldDB" id="A0A7G9WIE1"/>
<dbReference type="Proteomes" id="UP000516046">
    <property type="component" value="Chromosome"/>
</dbReference>
<evidence type="ECO:0008006" key="3">
    <source>
        <dbReference type="Google" id="ProtNLM"/>
    </source>
</evidence>
<accession>A0A7G9WIE1</accession>
<proteinExistence type="predicted"/>
<evidence type="ECO:0000313" key="1">
    <source>
        <dbReference type="EMBL" id="QNO18453.1"/>
    </source>
</evidence>
<reference evidence="1 2" key="1">
    <citation type="submission" date="2020-08" db="EMBL/GenBank/DDBJ databases">
        <authorList>
            <person name="Ren C."/>
            <person name="Gu Y."/>
            <person name="Xu Y."/>
        </authorList>
    </citation>
    <scope>NUCLEOTIDE SEQUENCE [LARGE SCALE GENOMIC DNA]</scope>
    <source>
        <strain evidence="1 2">LBM18003</strain>
    </source>
</reference>
<sequence length="365" mass="41881">MYHGGTNPLGKYSTLQESKATGSYTDVPVLSYDFQAPVGEYGELHPSYRKLKVLHLFLQEFGDLLAPSECTFPKNMVVDSADTHSLRFSVRHNSSFNGGFLIVNNHQRLRQMESHTVQFQLQLGEQTITFPQMQFENHDFGIYPYNLPLGNTVLESCNAQLLCRLGQSYVFVCQEKPVFRFSCGSVPTLVLTPEQAENAWKFGEKLYLTAGELYREKNTLRLTTEHTEESIEILPEHIKWTVKFPKKQFSCSIQPHSEQAAHSEYFLQLQVTPDKECLDAILNIEFTGGRAELYNEAGDLMADWFALGKPWRVSLRRLGFPQKIILKIFKDTQPVYYEYAQESTPRLLRAEICPKYTVLLPENLV</sequence>
<gene>
    <name evidence="1" type="ORF">H6X83_02020</name>
</gene>
<dbReference type="EMBL" id="CP060696">
    <property type="protein sequence ID" value="QNO18453.1"/>
    <property type="molecule type" value="Genomic_DNA"/>
</dbReference>
<evidence type="ECO:0000313" key="2">
    <source>
        <dbReference type="Proteomes" id="UP000516046"/>
    </source>
</evidence>
<organism evidence="1 2">
    <name type="scientific">Caproicibacterium amylolyticum</name>
    <dbReference type="NCBI Taxonomy" id="2766537"/>
    <lineage>
        <taxon>Bacteria</taxon>
        <taxon>Bacillati</taxon>
        <taxon>Bacillota</taxon>
        <taxon>Clostridia</taxon>
        <taxon>Eubacteriales</taxon>
        <taxon>Oscillospiraceae</taxon>
        <taxon>Caproicibacterium</taxon>
    </lineage>
</organism>
<dbReference type="KEGG" id="caml:H6X83_02020"/>
<protein>
    <recommendedName>
        <fullName evidence="3">Beta-galactosidase</fullName>
    </recommendedName>
</protein>
<dbReference type="Gene3D" id="3.20.20.80">
    <property type="entry name" value="Glycosidases"/>
    <property type="match status" value="1"/>
</dbReference>
<name>A0A7G9WIE1_9FIRM</name>
<keyword evidence="2" id="KW-1185">Reference proteome</keyword>